<protein>
    <submittedName>
        <fullName evidence="3">Amidase, Asp-tRNAAsn/Glu-tRNAGln amidotransferase A subunit</fullName>
        <ecNumber evidence="3">6.3.5.6</ecNumber>
        <ecNumber evidence="3">6.3.5.7</ecNumber>
    </submittedName>
</protein>
<dbReference type="Proteomes" id="UP000031518">
    <property type="component" value="Unassembled WGS sequence"/>
</dbReference>
<reference evidence="3 4" key="1">
    <citation type="submission" date="2013-12" db="EMBL/GenBank/DDBJ databases">
        <authorList>
            <person name="Stott M."/>
        </authorList>
    </citation>
    <scope>NUCLEOTIDE SEQUENCE [LARGE SCALE GENOMIC DNA]</scope>
    <source>
        <strain evidence="3 4">K22</strain>
    </source>
</reference>
<dbReference type="AlphaFoldDB" id="A0A0B6WYH8"/>
<evidence type="ECO:0000256" key="1">
    <source>
        <dbReference type="ARBA" id="ARBA00009199"/>
    </source>
</evidence>
<evidence type="ECO:0000313" key="4">
    <source>
        <dbReference type="Proteomes" id="UP000031518"/>
    </source>
</evidence>
<dbReference type="GO" id="GO:0050566">
    <property type="term" value="F:asparaginyl-tRNA synthase (glutamine-hydrolyzing) activity"/>
    <property type="evidence" value="ECO:0007669"/>
    <property type="project" value="UniProtKB-EC"/>
</dbReference>
<dbReference type="GO" id="GO:0016740">
    <property type="term" value="F:transferase activity"/>
    <property type="evidence" value="ECO:0007669"/>
    <property type="project" value="UniProtKB-KW"/>
</dbReference>
<dbReference type="PANTHER" id="PTHR11895:SF7">
    <property type="entry name" value="GLUTAMYL-TRNA(GLN) AMIDOTRANSFERASE SUBUNIT A, MITOCHONDRIAL"/>
    <property type="match status" value="1"/>
</dbReference>
<organism evidence="3 4">
    <name type="scientific">Pyrinomonas methylaliphatogenes</name>
    <dbReference type="NCBI Taxonomy" id="454194"/>
    <lineage>
        <taxon>Bacteria</taxon>
        <taxon>Pseudomonadati</taxon>
        <taxon>Acidobacteriota</taxon>
        <taxon>Blastocatellia</taxon>
        <taxon>Blastocatellales</taxon>
        <taxon>Pyrinomonadaceae</taxon>
        <taxon>Pyrinomonas</taxon>
    </lineage>
</organism>
<dbReference type="InterPro" id="IPR036928">
    <property type="entry name" value="AS_sf"/>
</dbReference>
<dbReference type="EC" id="6.3.5.7" evidence="3"/>
<name>A0A0B6WYH8_9BACT</name>
<keyword evidence="3" id="KW-0436">Ligase</keyword>
<dbReference type="PANTHER" id="PTHR11895">
    <property type="entry name" value="TRANSAMIDASE"/>
    <property type="match status" value="1"/>
</dbReference>
<keyword evidence="4" id="KW-1185">Reference proteome</keyword>
<dbReference type="InterPro" id="IPR023631">
    <property type="entry name" value="Amidase_dom"/>
</dbReference>
<feature type="domain" description="Amidase" evidence="2">
    <location>
        <begin position="27"/>
        <end position="448"/>
    </location>
</feature>
<dbReference type="OrthoDB" id="9811471at2"/>
<gene>
    <name evidence="3" type="ORF">PYK22_01799</name>
</gene>
<dbReference type="GO" id="GO:0050567">
    <property type="term" value="F:glutaminyl-tRNA synthase (glutamine-hydrolyzing) activity"/>
    <property type="evidence" value="ECO:0007669"/>
    <property type="project" value="UniProtKB-EC"/>
</dbReference>
<dbReference type="EC" id="6.3.5.6" evidence="3"/>
<accession>A0A0B6WYH8</accession>
<reference evidence="3 4" key="2">
    <citation type="submission" date="2015-01" db="EMBL/GenBank/DDBJ databases">
        <title>Complete genome sequence of Pyrinomonas methylaliphatogenes type strain K22T.</title>
        <authorList>
            <person name="Lee K.C.Y."/>
            <person name="Power J.F."/>
            <person name="Dunfield P.F."/>
            <person name="Morgan X.C."/>
            <person name="Huttenhower C."/>
            <person name="Stott M.B."/>
        </authorList>
    </citation>
    <scope>NUCLEOTIDE SEQUENCE [LARGE SCALE GENOMIC DNA]</scope>
    <source>
        <strain evidence="3 4">K22</strain>
    </source>
</reference>
<evidence type="ECO:0000259" key="2">
    <source>
        <dbReference type="Pfam" id="PF01425"/>
    </source>
</evidence>
<dbReference type="InterPro" id="IPR000120">
    <property type="entry name" value="Amidase"/>
</dbReference>
<dbReference type="Gene3D" id="3.90.1300.10">
    <property type="entry name" value="Amidase signature (AS) domain"/>
    <property type="match status" value="1"/>
</dbReference>
<dbReference type="STRING" id="454194.PYK22_01799"/>
<dbReference type="Pfam" id="PF01425">
    <property type="entry name" value="Amidase"/>
    <property type="match status" value="1"/>
</dbReference>
<keyword evidence="3" id="KW-0808">Transferase</keyword>
<comment type="similarity">
    <text evidence="1">Belongs to the amidase family.</text>
</comment>
<dbReference type="RefSeq" id="WP_041976622.1">
    <property type="nucleotide sequence ID" value="NZ_CBXV010000006.1"/>
</dbReference>
<evidence type="ECO:0000313" key="3">
    <source>
        <dbReference type="EMBL" id="CDM65792.1"/>
    </source>
</evidence>
<dbReference type="SUPFAM" id="SSF75304">
    <property type="entry name" value="Amidase signature (AS) enzymes"/>
    <property type="match status" value="1"/>
</dbReference>
<dbReference type="EMBL" id="CBXV010000006">
    <property type="protein sequence ID" value="CDM65792.1"/>
    <property type="molecule type" value="Genomic_DNA"/>
</dbReference>
<proteinExistence type="inferred from homology"/>
<sequence>MLPDTIPFAPVRELAEQIRTRRLSPVELAEIYLDRLESIGPRLGAVVTVMREAALEEARERERELRRGRWRGPLHGIPYGAKDLLATRNAPTTWGAAPYKDQRFDYDATVIRRLREAGAVLVAKLAMIELAGGMGYNEASASFTGPCRTPWNLNYWSGGSSSGPGAAVAAGLVAFAIGSETSGSIITPAAFCGVAGLRPTYGLVSRHGAMALSWTLDKLGPMCRTADDCGLVLAAIAGPDPLDPTTRDVKFSYPFRRRAMPLRRLRIAVMKDSYEKAQREVRENFLRALDVLRRFAAVEMDVALPDFPYGPAVGTIVDAEGASAFRDLIESGRVRELASPQGRVGGYAASLVTAVDYLHAMRMRAPMRRAWAAMFKKYDVLVAPSRSTVAYPLDKPFNQAYPGIAASSPIGASNLVGVPAISVPNGFGQSDLPTGIQFIGPAFSENLLIEVAHRYQQMTAWHERHPKLS</sequence>